<dbReference type="InterPro" id="IPR007016">
    <property type="entry name" value="O-antigen_ligase-rel_domated"/>
</dbReference>
<feature type="transmembrane region" description="Helical" evidence="5">
    <location>
        <begin position="105"/>
        <end position="124"/>
    </location>
</feature>
<reference evidence="8 9" key="1">
    <citation type="journal article" date="2018" name="Microbiome">
        <title>Fine metagenomic profile of the Mediterranean stratified and mixed water columns revealed by assembly and recruitment.</title>
        <authorList>
            <person name="Haro-Moreno J.M."/>
            <person name="Lopez-Perez M."/>
            <person name="De La Torre J.R."/>
            <person name="Picazo A."/>
            <person name="Camacho A."/>
            <person name="Rodriguez-Valera F."/>
        </authorList>
    </citation>
    <scope>NUCLEOTIDE SEQUENCE [LARGE SCALE GENOMIC DNA]</scope>
    <source>
        <strain evidence="8">MED-G50</strain>
    </source>
</reference>
<dbReference type="PANTHER" id="PTHR37422:SF13">
    <property type="entry name" value="LIPOPOLYSACCHARIDE BIOSYNTHESIS PROTEIN PA4999-RELATED"/>
    <property type="match status" value="1"/>
</dbReference>
<dbReference type="EMBL" id="QOQK01000038">
    <property type="protein sequence ID" value="RCL83061.1"/>
    <property type="molecule type" value="Genomic_DNA"/>
</dbReference>
<feature type="transmembrane region" description="Helical" evidence="5">
    <location>
        <begin position="21"/>
        <end position="40"/>
    </location>
</feature>
<feature type="domain" description="O-antigen ligase-related" evidence="6">
    <location>
        <begin position="215"/>
        <end position="385"/>
    </location>
</feature>
<dbReference type="Proteomes" id="UP000252289">
    <property type="component" value="Unassembled WGS sequence"/>
</dbReference>
<keyword evidence="2 5" id="KW-0812">Transmembrane</keyword>
<gene>
    <name evidence="8" type="ORF">DBW64_06030</name>
</gene>
<dbReference type="GO" id="GO:0016020">
    <property type="term" value="C:membrane"/>
    <property type="evidence" value="ECO:0007669"/>
    <property type="project" value="UniProtKB-SubCell"/>
</dbReference>
<name>A0A368EHW2_9PROT</name>
<dbReference type="PANTHER" id="PTHR37422">
    <property type="entry name" value="TEICHURONIC ACID BIOSYNTHESIS PROTEIN TUAE"/>
    <property type="match status" value="1"/>
</dbReference>
<dbReference type="AlphaFoldDB" id="A0A368EHW2"/>
<feature type="transmembrane region" description="Helical" evidence="5">
    <location>
        <begin position="230"/>
        <end position="250"/>
    </location>
</feature>
<dbReference type="Pfam" id="PF04932">
    <property type="entry name" value="Wzy_C"/>
    <property type="match status" value="1"/>
</dbReference>
<accession>A0A368EHW2</accession>
<dbReference type="InterPro" id="IPR021797">
    <property type="entry name" value="Wzy_C_2"/>
</dbReference>
<comment type="caution">
    <text evidence="8">The sequence shown here is derived from an EMBL/GenBank/DDBJ whole genome shotgun (WGS) entry which is preliminary data.</text>
</comment>
<evidence type="ECO:0000256" key="2">
    <source>
        <dbReference type="ARBA" id="ARBA00022692"/>
    </source>
</evidence>
<feature type="transmembrane region" description="Helical" evidence="5">
    <location>
        <begin position="262"/>
        <end position="283"/>
    </location>
</feature>
<evidence type="ECO:0000259" key="6">
    <source>
        <dbReference type="Pfam" id="PF04932"/>
    </source>
</evidence>
<feature type="transmembrane region" description="Helical" evidence="5">
    <location>
        <begin position="464"/>
        <end position="483"/>
    </location>
</feature>
<protein>
    <submittedName>
        <fullName evidence="8">Uncharacterized protein</fullName>
    </submittedName>
</protein>
<keyword evidence="3 5" id="KW-1133">Transmembrane helix</keyword>
<organism evidence="8 9">
    <name type="scientific">PS1 clade bacterium</name>
    <dbReference type="NCBI Taxonomy" id="2175152"/>
    <lineage>
        <taxon>Bacteria</taxon>
        <taxon>Pseudomonadati</taxon>
        <taxon>Pseudomonadota</taxon>
        <taxon>Alphaproteobacteria</taxon>
        <taxon>PS1 clade</taxon>
    </lineage>
</organism>
<comment type="subcellular location">
    <subcellularLocation>
        <location evidence="1">Membrane</location>
        <topology evidence="1">Multi-pass membrane protein</topology>
    </subcellularLocation>
</comment>
<evidence type="ECO:0000313" key="9">
    <source>
        <dbReference type="Proteomes" id="UP000252289"/>
    </source>
</evidence>
<evidence type="ECO:0000313" key="8">
    <source>
        <dbReference type="EMBL" id="RCL83061.1"/>
    </source>
</evidence>
<sequence>MMLWQIRSQIGKIHMYRPQPVHILIGLIGFTAFILMLWTLPSHGNYLTPRNLLMWMVIFLICGVGFVPVVLSGFIKIKRVWLVGLIPPTYILLRMMIFGSDIPEATLLTITALTGFWLLLIALLQINITEKQWDLIFDILLVGTFISLLVTFIFPVYFKTHLTFLPDNMKAPFAGFEQRNVMASFLASLVTLSFVRDVKLTRPRKLFSAILQSFFTIMFVTVIFGNGSQAGMLGLMLACFMVSIMALFFVHDGNRPVRQVCVFWCLILAGYFLNLLLPSVHILTETKEAVDLFNDGLAAQFSSNLSEIQGSQTLRIKGWLITLSLIGDAPIFGHGLGRFPDVFYETLTSSSEFHKKPYFSSSLSHPHNEILYILSEHGLIGFLLITVPFIYMASGMMKQAGPTSLYILALLLPIGLHSMVEFPLYISGLHWLLLSLMIVWALNFEKASLTSQPFLPAIRPSIRLFLILGVISLPSFYAGQMAFTLHQAWVHTNDYRYKNFAGYIEHSKYRPELWHPLLGRRYTTLHEMVVVSEASNFGYKEIVEKLLPKLESERHHFETYGYWVALAKGYELLDDTEKLESHLNRIKIINPHYHGKLINSLNLEVSQ</sequence>
<feature type="transmembrane region" description="Helical" evidence="5">
    <location>
        <begin position="80"/>
        <end position="99"/>
    </location>
</feature>
<proteinExistence type="predicted"/>
<feature type="transmembrane region" description="Helical" evidence="5">
    <location>
        <begin position="403"/>
        <end position="420"/>
    </location>
</feature>
<feature type="transmembrane region" description="Helical" evidence="5">
    <location>
        <begin position="207"/>
        <end position="224"/>
    </location>
</feature>
<feature type="transmembrane region" description="Helical" evidence="5">
    <location>
        <begin position="136"/>
        <end position="158"/>
    </location>
</feature>
<evidence type="ECO:0000259" key="7">
    <source>
        <dbReference type="Pfam" id="PF11846"/>
    </source>
</evidence>
<feature type="domain" description="Virulence factor membrane-bound polymerase C-terminal" evidence="7">
    <location>
        <begin position="406"/>
        <end position="498"/>
    </location>
</feature>
<feature type="transmembrane region" description="Helical" evidence="5">
    <location>
        <begin position="370"/>
        <end position="391"/>
    </location>
</feature>
<keyword evidence="4 5" id="KW-0472">Membrane</keyword>
<evidence type="ECO:0000256" key="5">
    <source>
        <dbReference type="SAM" id="Phobius"/>
    </source>
</evidence>
<evidence type="ECO:0000256" key="3">
    <source>
        <dbReference type="ARBA" id="ARBA00022989"/>
    </source>
</evidence>
<dbReference type="Pfam" id="PF11846">
    <property type="entry name" value="Wzy_C_2"/>
    <property type="match status" value="1"/>
</dbReference>
<feature type="transmembrane region" description="Helical" evidence="5">
    <location>
        <begin position="426"/>
        <end position="444"/>
    </location>
</feature>
<dbReference type="InterPro" id="IPR051533">
    <property type="entry name" value="WaaL-like"/>
</dbReference>
<evidence type="ECO:0000256" key="4">
    <source>
        <dbReference type="ARBA" id="ARBA00023136"/>
    </source>
</evidence>
<feature type="transmembrane region" description="Helical" evidence="5">
    <location>
        <begin position="52"/>
        <end position="73"/>
    </location>
</feature>
<feature type="transmembrane region" description="Helical" evidence="5">
    <location>
        <begin position="178"/>
        <end position="195"/>
    </location>
</feature>
<evidence type="ECO:0000256" key="1">
    <source>
        <dbReference type="ARBA" id="ARBA00004141"/>
    </source>
</evidence>